<evidence type="ECO:0000313" key="3">
    <source>
        <dbReference type="EMBL" id="PWA94404.1"/>
    </source>
</evidence>
<keyword evidence="1" id="KW-0732">Signal</keyword>
<gene>
    <name evidence="3" type="ORF">CTI12_AA062380</name>
</gene>
<proteinExistence type="predicted"/>
<dbReference type="PROSITE" id="PS52045">
    <property type="entry name" value="NEPROSIN_PEP_CD"/>
    <property type="match status" value="1"/>
</dbReference>
<dbReference type="Pfam" id="PF03080">
    <property type="entry name" value="Neprosin"/>
    <property type="match status" value="1"/>
</dbReference>
<dbReference type="Gene3D" id="3.90.1320.10">
    <property type="entry name" value="Outer-capsid protein sigma 3, large lobe"/>
    <property type="match status" value="1"/>
</dbReference>
<comment type="caution">
    <text evidence="3">The sequence shown here is derived from an EMBL/GenBank/DDBJ whole genome shotgun (WGS) entry which is preliminary data.</text>
</comment>
<evidence type="ECO:0000259" key="2">
    <source>
        <dbReference type="PROSITE" id="PS52045"/>
    </source>
</evidence>
<dbReference type="InterPro" id="IPR053168">
    <property type="entry name" value="Glutamic_endopeptidase"/>
</dbReference>
<dbReference type="STRING" id="35608.A0A2U1Q8R7"/>
<protein>
    <recommendedName>
        <fullName evidence="2">Neprosin PEP catalytic domain-containing protein</fullName>
    </recommendedName>
</protein>
<dbReference type="InterPro" id="IPR004314">
    <property type="entry name" value="Neprosin"/>
</dbReference>
<dbReference type="Proteomes" id="UP000245207">
    <property type="component" value="Unassembled WGS sequence"/>
</dbReference>
<name>A0A2U1Q8R7_ARTAN</name>
<feature type="chain" id="PRO_5015718330" description="Neprosin PEP catalytic domain-containing protein" evidence="1">
    <location>
        <begin position="29"/>
        <end position="458"/>
    </location>
</feature>
<dbReference type="PANTHER" id="PTHR31589:SF253">
    <property type="entry name" value="NEPROSIN"/>
    <property type="match status" value="1"/>
</dbReference>
<dbReference type="EMBL" id="PKPP01000317">
    <property type="protein sequence ID" value="PWA94404.1"/>
    <property type="molecule type" value="Genomic_DNA"/>
</dbReference>
<reference evidence="3 4" key="1">
    <citation type="journal article" date="2018" name="Mol. Plant">
        <title>The genome of Artemisia annua provides insight into the evolution of Asteraceae family and artemisinin biosynthesis.</title>
        <authorList>
            <person name="Shen Q."/>
            <person name="Zhang L."/>
            <person name="Liao Z."/>
            <person name="Wang S."/>
            <person name="Yan T."/>
            <person name="Shi P."/>
            <person name="Liu M."/>
            <person name="Fu X."/>
            <person name="Pan Q."/>
            <person name="Wang Y."/>
            <person name="Lv Z."/>
            <person name="Lu X."/>
            <person name="Zhang F."/>
            <person name="Jiang W."/>
            <person name="Ma Y."/>
            <person name="Chen M."/>
            <person name="Hao X."/>
            <person name="Li L."/>
            <person name="Tang Y."/>
            <person name="Lv G."/>
            <person name="Zhou Y."/>
            <person name="Sun X."/>
            <person name="Brodelius P.E."/>
            <person name="Rose J.K.C."/>
            <person name="Tang K."/>
        </authorList>
    </citation>
    <scope>NUCLEOTIDE SEQUENCE [LARGE SCALE GENOMIC DNA]</scope>
    <source>
        <strain evidence="4">cv. Huhao1</strain>
        <tissue evidence="3">Leaf</tissue>
    </source>
</reference>
<evidence type="ECO:0000256" key="1">
    <source>
        <dbReference type="SAM" id="SignalP"/>
    </source>
</evidence>
<dbReference type="OrthoDB" id="1858978at2759"/>
<feature type="domain" description="Neprosin PEP catalytic" evidence="2">
    <location>
        <begin position="158"/>
        <end position="417"/>
    </location>
</feature>
<dbReference type="Pfam" id="PF14365">
    <property type="entry name" value="Neprosin_AP"/>
    <property type="match status" value="1"/>
</dbReference>
<accession>A0A2U1Q8R7</accession>
<feature type="signal peptide" evidence="1">
    <location>
        <begin position="1"/>
        <end position="28"/>
    </location>
</feature>
<dbReference type="AlphaFoldDB" id="A0A2U1Q8R7"/>
<dbReference type="PANTHER" id="PTHR31589">
    <property type="entry name" value="PROTEIN, PUTATIVE (DUF239)-RELATED-RELATED"/>
    <property type="match status" value="1"/>
</dbReference>
<sequence length="458" mass="51883">MVAKAFHEMSPLIFILLLLCFMLNPILSKDIKDARPEKQSFEANMKSQNMKLIKNHLQKINKPFVKSIQASLKSPDGDTIDCVLFHHQPAFDLPEIRRTMPLVLPELPTRHNKSELTSEVKQLWNSNGESCPIGTIPIRRTSESDILRFSSFGKKLSTFPKEGRRSEHAVAYVKKACYGARGKLNIWAPKVTNKDEFSLSQIWVTNDAGPPRNTIEAGWMVYQELNGDTSPRLFIYWTNDGYNKSGCYNLMCSGFVQTNQKISLGAAVTPISSYNGPQYEIDITIWKDPKGGNWWLVLGHELIASNLIGYWPSSIFEYLRDHANLIEFGGEVLQNEGPGAHTSTQMGSGHFASEAYGKASFVRNMELVDKENHFIPMSDESLYAERPECYNVQSGCMKKNIPLATSNRYLTNALYFSLVMIQTLSFNECIGMQKATDKPQHIFVFRMHNICKNKKGSR</sequence>
<dbReference type="InterPro" id="IPR025521">
    <property type="entry name" value="Neprosin_propep"/>
</dbReference>
<keyword evidence="4" id="KW-1185">Reference proteome</keyword>
<evidence type="ECO:0000313" key="4">
    <source>
        <dbReference type="Proteomes" id="UP000245207"/>
    </source>
</evidence>
<organism evidence="3 4">
    <name type="scientific">Artemisia annua</name>
    <name type="common">Sweet wormwood</name>
    <dbReference type="NCBI Taxonomy" id="35608"/>
    <lineage>
        <taxon>Eukaryota</taxon>
        <taxon>Viridiplantae</taxon>
        <taxon>Streptophyta</taxon>
        <taxon>Embryophyta</taxon>
        <taxon>Tracheophyta</taxon>
        <taxon>Spermatophyta</taxon>
        <taxon>Magnoliopsida</taxon>
        <taxon>eudicotyledons</taxon>
        <taxon>Gunneridae</taxon>
        <taxon>Pentapetalae</taxon>
        <taxon>asterids</taxon>
        <taxon>campanulids</taxon>
        <taxon>Asterales</taxon>
        <taxon>Asteraceae</taxon>
        <taxon>Asteroideae</taxon>
        <taxon>Anthemideae</taxon>
        <taxon>Artemisiinae</taxon>
        <taxon>Artemisia</taxon>
    </lineage>
</organism>